<evidence type="ECO:0000313" key="1">
    <source>
        <dbReference type="EMBL" id="TGG95717.1"/>
    </source>
</evidence>
<keyword evidence="2" id="KW-1185">Reference proteome</keyword>
<comment type="caution">
    <text evidence="1">The sequence shown here is derived from an EMBL/GenBank/DDBJ whole genome shotgun (WGS) entry which is preliminary data.</text>
</comment>
<evidence type="ECO:0000313" key="2">
    <source>
        <dbReference type="Proteomes" id="UP000297475"/>
    </source>
</evidence>
<dbReference type="AlphaFoldDB" id="A0A4Z0WIN2"/>
<dbReference type="EMBL" id="SRMF01000001">
    <property type="protein sequence ID" value="TGG95717.1"/>
    <property type="molecule type" value="Genomic_DNA"/>
</dbReference>
<sequence length="208" mass="22995">MGIFASVRTREQSGESCMKLTRILSALGATLFLAACAVSPQEVAIEPSSGEEFPSADRSGMVVNLSVNDRRSSTDLGTLGGTYDESAKLTASNDIAADLRALLTTKLENAGYTVSSSNADFTMRVNLNTLRYERETGTVSSEVRVVSELDLRLEDARGYLERSYRSAQNQTRVTRPTADNNREFLEEVLNSSVDRLIRDERVHTFLRR</sequence>
<dbReference type="Proteomes" id="UP000297475">
    <property type="component" value="Unassembled WGS sequence"/>
</dbReference>
<gene>
    <name evidence="1" type="ORF">E4656_04720</name>
</gene>
<dbReference type="InterPro" id="IPR005619">
    <property type="entry name" value="Uncharacterised_YajG"/>
</dbReference>
<accession>A0A4Z0WIN2</accession>
<dbReference type="Pfam" id="PF03923">
    <property type="entry name" value="Lipoprotein_16"/>
    <property type="match status" value="1"/>
</dbReference>
<name>A0A4Z0WIN2_9GAMM</name>
<reference evidence="1 2" key="1">
    <citation type="submission" date="2019-04" db="EMBL/GenBank/DDBJ databases">
        <title>Natronospirillum operosus gen. nov., sp. nov., a haloalkaliphilic satellite isolated from decaying biomass of laboratory culture of cyanobacterium Geitlerinema sp. and proposal of Natronospirillaceae fam. nov. and Saccharospirillaceae fam. nov.</title>
        <authorList>
            <person name="Kevbrin V."/>
            <person name="Boltyanskaya Y."/>
            <person name="Koziaeva V."/>
            <person name="Grouzdev D.S."/>
            <person name="Park M."/>
            <person name="Cho J."/>
        </authorList>
    </citation>
    <scope>NUCLEOTIDE SEQUENCE [LARGE SCALE GENOMIC DNA]</scope>
    <source>
        <strain evidence="1 2">G-116</strain>
    </source>
</reference>
<proteinExistence type="predicted"/>
<organism evidence="1 2">
    <name type="scientific">Natronospirillum operosum</name>
    <dbReference type="NCBI Taxonomy" id="2759953"/>
    <lineage>
        <taxon>Bacteria</taxon>
        <taxon>Pseudomonadati</taxon>
        <taxon>Pseudomonadota</taxon>
        <taxon>Gammaproteobacteria</taxon>
        <taxon>Oceanospirillales</taxon>
        <taxon>Natronospirillaceae</taxon>
        <taxon>Natronospirillum</taxon>
    </lineage>
</organism>
<protein>
    <submittedName>
        <fullName evidence="1">Uncharacterized protein</fullName>
    </submittedName>
</protein>